<reference evidence="3 4" key="1">
    <citation type="journal article" date="2015" name="Int. J. Syst. Evol. Microbiol.">
        <title>Carboxylicivirga linearis sp. nov., isolated from a sea cucumber culture pond.</title>
        <authorList>
            <person name="Wang F.Q."/>
            <person name="Zhou Y.X."/>
            <person name="Lin X.Z."/>
            <person name="Chen G.J."/>
            <person name="Du Z.J."/>
        </authorList>
    </citation>
    <scope>NUCLEOTIDE SEQUENCE [LARGE SCALE GENOMIC DNA]</scope>
    <source>
        <strain evidence="3 4">FB218</strain>
    </source>
</reference>
<gene>
    <name evidence="3" type="ORF">KEM10_00580</name>
</gene>
<dbReference type="InterPro" id="IPR037401">
    <property type="entry name" value="SnoaL-like"/>
</dbReference>
<dbReference type="Gene3D" id="3.10.450.50">
    <property type="match status" value="1"/>
</dbReference>
<dbReference type="SUPFAM" id="SSF54427">
    <property type="entry name" value="NTF2-like"/>
    <property type="match status" value="1"/>
</dbReference>
<evidence type="ECO:0000313" key="3">
    <source>
        <dbReference type="EMBL" id="MBS2096749.1"/>
    </source>
</evidence>
<dbReference type="RefSeq" id="WP_212212133.1">
    <property type="nucleotide sequence ID" value="NZ_JAGUCO010000001.1"/>
</dbReference>
<evidence type="ECO:0000259" key="2">
    <source>
        <dbReference type="Pfam" id="PF13474"/>
    </source>
</evidence>
<feature type="domain" description="SnoaL-like" evidence="2">
    <location>
        <begin position="28"/>
        <end position="145"/>
    </location>
</feature>
<dbReference type="Pfam" id="PF13474">
    <property type="entry name" value="SnoaL_3"/>
    <property type="match status" value="1"/>
</dbReference>
<accession>A0ABS5JPC8</accession>
<feature type="chain" id="PRO_5046739192" evidence="1">
    <location>
        <begin position="22"/>
        <end position="147"/>
    </location>
</feature>
<protein>
    <submittedName>
        <fullName evidence="3">Nuclear transport factor 2 family protein</fullName>
    </submittedName>
</protein>
<dbReference type="Proteomes" id="UP000708576">
    <property type="component" value="Unassembled WGS sequence"/>
</dbReference>
<sequence length="147" mass="17018">MKNNVFFLAIVLLLSSQIICAQNMQKEIENTIEAMIKCSIDKDLEKSMSFWSDSEDFVLITDGHITNYTQLREMLRQFWANLEKQEVLKNSVQVTPLDKYKALCVWKGTESIKMKDSEAIESNWISTLVMENKKGGWVILHGHTSHF</sequence>
<comment type="caution">
    <text evidence="3">The sequence shown here is derived from an EMBL/GenBank/DDBJ whole genome shotgun (WGS) entry which is preliminary data.</text>
</comment>
<evidence type="ECO:0000313" key="4">
    <source>
        <dbReference type="Proteomes" id="UP000708576"/>
    </source>
</evidence>
<dbReference type="InterPro" id="IPR032710">
    <property type="entry name" value="NTF2-like_dom_sf"/>
</dbReference>
<dbReference type="EMBL" id="JAGUCO010000001">
    <property type="protein sequence ID" value="MBS2096749.1"/>
    <property type="molecule type" value="Genomic_DNA"/>
</dbReference>
<name>A0ABS5JPC8_9BACT</name>
<keyword evidence="1" id="KW-0732">Signal</keyword>
<keyword evidence="4" id="KW-1185">Reference proteome</keyword>
<feature type="signal peptide" evidence="1">
    <location>
        <begin position="1"/>
        <end position="21"/>
    </location>
</feature>
<proteinExistence type="predicted"/>
<evidence type="ECO:0000256" key="1">
    <source>
        <dbReference type="SAM" id="SignalP"/>
    </source>
</evidence>
<organism evidence="3 4">
    <name type="scientific">Carboxylicivirga linearis</name>
    <dbReference type="NCBI Taxonomy" id="1628157"/>
    <lineage>
        <taxon>Bacteria</taxon>
        <taxon>Pseudomonadati</taxon>
        <taxon>Bacteroidota</taxon>
        <taxon>Bacteroidia</taxon>
        <taxon>Marinilabiliales</taxon>
        <taxon>Marinilabiliaceae</taxon>
        <taxon>Carboxylicivirga</taxon>
    </lineage>
</organism>